<organism evidence="1 2">
    <name type="scientific">Moraxella caprae</name>
    <dbReference type="NCBI Taxonomy" id="90240"/>
    <lineage>
        <taxon>Bacteria</taxon>
        <taxon>Pseudomonadati</taxon>
        <taxon>Pseudomonadota</taxon>
        <taxon>Gammaproteobacteria</taxon>
        <taxon>Moraxellales</taxon>
        <taxon>Moraxellaceae</taxon>
        <taxon>Moraxella</taxon>
    </lineage>
</organism>
<evidence type="ECO:0000313" key="1">
    <source>
        <dbReference type="EMBL" id="STZ09190.1"/>
    </source>
</evidence>
<proteinExistence type="predicted"/>
<dbReference type="STRING" id="1122244.GCA_000426885_00971"/>
<dbReference type="AlphaFoldDB" id="A0A378R5M5"/>
<dbReference type="Proteomes" id="UP000254065">
    <property type="component" value="Unassembled WGS sequence"/>
</dbReference>
<gene>
    <name evidence="1" type="ORF">NCTC12877_02201</name>
</gene>
<dbReference type="OrthoDB" id="6679547at2"/>
<dbReference type="EMBL" id="UGQB01000004">
    <property type="protein sequence ID" value="STZ09190.1"/>
    <property type="molecule type" value="Genomic_DNA"/>
</dbReference>
<name>A0A378R5M5_9GAMM</name>
<evidence type="ECO:0000313" key="2">
    <source>
        <dbReference type="Proteomes" id="UP000254065"/>
    </source>
</evidence>
<sequence>MTTKYVIRQNEFGYNDEWYVMDYVESSIIREIHDNQSDAETAYKKLTVHALRSEYLSSYAIGNGDAEQEIYDAIDAFTQERFGETFEDLEDIDFDEWSDDDVFAFAQIAGLNFYQIVEVDDSEKFYVIWFNHQDEYFRWNDDVVSLENNRLDFDYDRFGYHYDDLIADFLEMLNKVAPKGSLEELSDSPTLLEQLIDGELVIYKDNQLLIEVGGLNFKELSDLETVNALLKQPWFEIRALSIDEFAKL</sequence>
<dbReference type="RefSeq" id="WP_029102693.1">
    <property type="nucleotide sequence ID" value="NZ_UGQB01000004.1"/>
</dbReference>
<accession>A0A378R5M5</accession>
<reference evidence="1 2" key="1">
    <citation type="submission" date="2018-06" db="EMBL/GenBank/DDBJ databases">
        <authorList>
            <consortium name="Pathogen Informatics"/>
            <person name="Doyle S."/>
        </authorList>
    </citation>
    <scope>NUCLEOTIDE SEQUENCE [LARGE SCALE GENOMIC DNA]</scope>
    <source>
        <strain evidence="1 2">NCTC12877</strain>
    </source>
</reference>
<keyword evidence="2" id="KW-1185">Reference proteome</keyword>
<protein>
    <submittedName>
        <fullName evidence="1">Uncharacterized protein</fullName>
    </submittedName>
</protein>